<gene>
    <name evidence="4" type="ORF">ACFQ0E_02770</name>
</gene>
<evidence type="ECO:0000313" key="5">
    <source>
        <dbReference type="Proteomes" id="UP001597110"/>
    </source>
</evidence>
<feature type="domain" description="GYF" evidence="3">
    <location>
        <begin position="4"/>
        <end position="51"/>
    </location>
</feature>
<keyword evidence="5" id="KW-1185">Reference proteome</keyword>
<proteinExistence type="predicted"/>
<dbReference type="Gene3D" id="3.30.700.10">
    <property type="entry name" value="Glycoprotein, Type 4 Pilin"/>
    <property type="match status" value="1"/>
</dbReference>
<evidence type="ECO:0000256" key="1">
    <source>
        <dbReference type="SAM" id="MobiDB-lite"/>
    </source>
</evidence>
<comment type="caution">
    <text evidence="4">The sequence shown here is derived from an EMBL/GenBank/DDBJ whole genome shotgun (WGS) entry which is preliminary data.</text>
</comment>
<dbReference type="Pfam" id="PF14237">
    <property type="entry name" value="GYF_2"/>
    <property type="match status" value="1"/>
</dbReference>
<accession>A0ABW2YBH4</accession>
<evidence type="ECO:0000256" key="2">
    <source>
        <dbReference type="SAM" id="Phobius"/>
    </source>
</evidence>
<keyword evidence="2" id="KW-1133">Transmembrane helix</keyword>
<dbReference type="InterPro" id="IPR045584">
    <property type="entry name" value="Pilin-like"/>
</dbReference>
<name>A0ABW2YBH4_9GAMM</name>
<dbReference type="InterPro" id="IPR025640">
    <property type="entry name" value="GYF_2"/>
</dbReference>
<feature type="compositionally biased region" description="Low complexity" evidence="1">
    <location>
        <begin position="75"/>
        <end position="86"/>
    </location>
</feature>
<sequence>MTDWYYHAPGQGRVGPLSADEMRARFRDRRITRDMLAWHDGLREWQPVDRLIEELGLTGIEQDLSRPPPVPPRPAAAVASHAARPSTPIEPPPSNRTGCIIAAIAVGIGGLVMLAILAAIALPAYQDYVKRAKAAQGQSPGQTIAEPQASVERTFDADRMADTDALARELVTLAMRDMADAGACPDVYEFERIQVRQPRLQGSEDGWFALDPARPDSGQCAYDVGYLGFGPQLDGRHVRYEVSRVGDEIVIRCSNRSLQPQHLPPDCRP</sequence>
<organism evidence="4 5">
    <name type="scientific">Lysobacter brunescens</name>
    <dbReference type="NCBI Taxonomy" id="262323"/>
    <lineage>
        <taxon>Bacteria</taxon>
        <taxon>Pseudomonadati</taxon>
        <taxon>Pseudomonadota</taxon>
        <taxon>Gammaproteobacteria</taxon>
        <taxon>Lysobacterales</taxon>
        <taxon>Lysobacteraceae</taxon>
        <taxon>Lysobacter</taxon>
    </lineage>
</organism>
<keyword evidence="2" id="KW-0472">Membrane</keyword>
<dbReference type="Proteomes" id="UP001597110">
    <property type="component" value="Unassembled WGS sequence"/>
</dbReference>
<feature type="region of interest" description="Disordered" evidence="1">
    <location>
        <begin position="62"/>
        <end position="92"/>
    </location>
</feature>
<protein>
    <submittedName>
        <fullName evidence="4">DUF4339 domain-containing protein</fullName>
    </submittedName>
</protein>
<evidence type="ECO:0000313" key="4">
    <source>
        <dbReference type="EMBL" id="MFD0724515.1"/>
    </source>
</evidence>
<keyword evidence="2" id="KW-0812">Transmembrane</keyword>
<feature type="transmembrane region" description="Helical" evidence="2">
    <location>
        <begin position="100"/>
        <end position="125"/>
    </location>
</feature>
<dbReference type="EMBL" id="JBHTIF010000001">
    <property type="protein sequence ID" value="MFD0724515.1"/>
    <property type="molecule type" value="Genomic_DNA"/>
</dbReference>
<dbReference type="SUPFAM" id="SSF54523">
    <property type="entry name" value="Pili subunits"/>
    <property type="match status" value="1"/>
</dbReference>
<reference evidence="5" key="1">
    <citation type="journal article" date="2019" name="Int. J. Syst. Evol. Microbiol.">
        <title>The Global Catalogue of Microorganisms (GCM) 10K type strain sequencing project: providing services to taxonomists for standard genome sequencing and annotation.</title>
        <authorList>
            <consortium name="The Broad Institute Genomics Platform"/>
            <consortium name="The Broad Institute Genome Sequencing Center for Infectious Disease"/>
            <person name="Wu L."/>
            <person name="Ma J."/>
        </authorList>
    </citation>
    <scope>NUCLEOTIDE SEQUENCE [LARGE SCALE GENOMIC DNA]</scope>
    <source>
        <strain evidence="5">CCUG 55585</strain>
    </source>
</reference>
<evidence type="ECO:0000259" key="3">
    <source>
        <dbReference type="Pfam" id="PF14237"/>
    </source>
</evidence>
<dbReference type="RefSeq" id="WP_386822170.1">
    <property type="nucleotide sequence ID" value="NZ_JBHTIF010000001.1"/>
</dbReference>